<evidence type="ECO:0000259" key="4">
    <source>
        <dbReference type="Pfam" id="PF02902"/>
    </source>
</evidence>
<sequence length="410" mass="47240">MSTFERTENEEIKESLPFAGETNFNSNNDNFDFVRVVEEQRLLRRMVDNHLQRLLELQRSIRHLEEEVFNEMPSFDDGMEGPSTYDKGRDLTIVNFVDGGMEGPSTNENIDFSNVYTTCTSVLCNDDVEVLVEVSNNMLTRADFKCLRPLVKIENMVMLFATGMIMYNQLHLSGMISRCCFNPFFATMTMEIMKIPKKKREPLAVIDYHHLFQPESSALNVLLTSKFLFVPIVGDDHWLCYVVNCQLRELFILDSCGHRRRSRKKFDKAMVVTLQELFNTIDIESNYKEQELNVIEEDLPEQLQVVQEQMVCQWVLHEDNVHRSKLFASSRSQRVQEKGHDSFDVDMVNTLLSIFLAKGKVKLDLQIAWAVVAEMGEKFCPIDIGTYNMILQGLGKMGRADLPSVVLDPS</sequence>
<keyword evidence="3" id="KW-0378">Hydrolase</keyword>
<dbReference type="InterPro" id="IPR011990">
    <property type="entry name" value="TPR-like_helical_dom_sf"/>
</dbReference>
<evidence type="ECO:0000256" key="2">
    <source>
        <dbReference type="ARBA" id="ARBA00022670"/>
    </source>
</evidence>
<dbReference type="Pfam" id="PF02902">
    <property type="entry name" value="Peptidase_C48"/>
    <property type="match status" value="1"/>
</dbReference>
<reference evidence="5 6" key="1">
    <citation type="journal article" date="2023" name="Life. Sci Alliance">
        <title>Evolutionary insights into 3D genome organization and epigenetic landscape of Vigna mungo.</title>
        <authorList>
            <person name="Junaid A."/>
            <person name="Singh B."/>
            <person name="Bhatia S."/>
        </authorList>
    </citation>
    <scope>NUCLEOTIDE SEQUENCE [LARGE SCALE GENOMIC DNA]</scope>
    <source>
        <strain evidence="5">Urdbean</strain>
    </source>
</reference>
<dbReference type="GO" id="GO:0006508">
    <property type="term" value="P:proteolysis"/>
    <property type="evidence" value="ECO:0007669"/>
    <property type="project" value="UniProtKB-KW"/>
</dbReference>
<keyword evidence="2" id="KW-0645">Protease</keyword>
<dbReference type="Gene3D" id="1.25.40.10">
    <property type="entry name" value="Tetratricopeptide repeat domain"/>
    <property type="match status" value="1"/>
</dbReference>
<dbReference type="InterPro" id="IPR038765">
    <property type="entry name" value="Papain-like_cys_pep_sf"/>
</dbReference>
<dbReference type="Gene3D" id="3.40.395.10">
    <property type="entry name" value="Adenoviral Proteinase, Chain A"/>
    <property type="match status" value="1"/>
</dbReference>
<dbReference type="EMBL" id="CP144692">
    <property type="protein sequence ID" value="WVY95888.1"/>
    <property type="molecule type" value="Genomic_DNA"/>
</dbReference>
<organism evidence="5 6">
    <name type="scientific">Vigna mungo</name>
    <name type="common">Black gram</name>
    <name type="synonym">Phaseolus mungo</name>
    <dbReference type="NCBI Taxonomy" id="3915"/>
    <lineage>
        <taxon>Eukaryota</taxon>
        <taxon>Viridiplantae</taxon>
        <taxon>Streptophyta</taxon>
        <taxon>Embryophyta</taxon>
        <taxon>Tracheophyta</taxon>
        <taxon>Spermatophyta</taxon>
        <taxon>Magnoliopsida</taxon>
        <taxon>eudicotyledons</taxon>
        <taxon>Gunneridae</taxon>
        <taxon>Pentapetalae</taxon>
        <taxon>rosids</taxon>
        <taxon>fabids</taxon>
        <taxon>Fabales</taxon>
        <taxon>Fabaceae</taxon>
        <taxon>Papilionoideae</taxon>
        <taxon>50 kb inversion clade</taxon>
        <taxon>NPAAA clade</taxon>
        <taxon>indigoferoid/millettioid clade</taxon>
        <taxon>Phaseoleae</taxon>
        <taxon>Vigna</taxon>
    </lineage>
</organism>
<dbReference type="GO" id="GO:0008234">
    <property type="term" value="F:cysteine-type peptidase activity"/>
    <property type="evidence" value="ECO:0007669"/>
    <property type="project" value="InterPro"/>
</dbReference>
<protein>
    <recommendedName>
        <fullName evidence="4">Ubiquitin-like protease family profile domain-containing protein</fullName>
    </recommendedName>
</protein>
<feature type="domain" description="Ubiquitin-like protease family profile" evidence="4">
    <location>
        <begin position="180"/>
        <end position="281"/>
    </location>
</feature>
<evidence type="ECO:0000313" key="6">
    <source>
        <dbReference type="Proteomes" id="UP001374535"/>
    </source>
</evidence>
<name>A0AAQ3MS04_VIGMU</name>
<evidence type="ECO:0000313" key="5">
    <source>
        <dbReference type="EMBL" id="WVY95888.1"/>
    </source>
</evidence>
<proteinExistence type="inferred from homology"/>
<dbReference type="InterPro" id="IPR003653">
    <property type="entry name" value="Peptidase_C48_C"/>
</dbReference>
<dbReference type="Proteomes" id="UP001374535">
    <property type="component" value="Chromosome 9"/>
</dbReference>
<accession>A0AAQ3MS04</accession>
<evidence type="ECO:0000256" key="1">
    <source>
        <dbReference type="ARBA" id="ARBA00005234"/>
    </source>
</evidence>
<keyword evidence="6" id="KW-1185">Reference proteome</keyword>
<evidence type="ECO:0000256" key="3">
    <source>
        <dbReference type="ARBA" id="ARBA00022801"/>
    </source>
</evidence>
<comment type="similarity">
    <text evidence="1">Belongs to the peptidase C48 family.</text>
</comment>
<gene>
    <name evidence="5" type="ORF">V8G54_028039</name>
</gene>
<dbReference type="SUPFAM" id="SSF54001">
    <property type="entry name" value="Cysteine proteinases"/>
    <property type="match status" value="1"/>
</dbReference>
<dbReference type="AlphaFoldDB" id="A0AAQ3MS04"/>